<keyword evidence="5" id="KW-1185">Reference proteome</keyword>
<comment type="subcellular location">
    <subcellularLocation>
        <location evidence="1">Secreted</location>
    </subcellularLocation>
</comment>
<reference evidence="4 5" key="1">
    <citation type="submission" date="2018-12" db="EMBL/GenBank/DDBJ databases">
        <title>Lysinibacillus antri sp. nov., isolated from a cave soil.</title>
        <authorList>
            <person name="Narsing Rao M.P."/>
            <person name="Zhang H."/>
            <person name="Dong Z.-Y."/>
            <person name="Niu X.-K."/>
            <person name="Zhang K."/>
            <person name="Fang B.-Z."/>
            <person name="Kang Y.-Q."/>
            <person name="Xiao M."/>
            <person name="Li W.-J."/>
        </authorList>
    </citation>
    <scope>NUCLEOTIDE SEQUENCE [LARGE SCALE GENOMIC DNA]</scope>
    <source>
        <strain evidence="4 5">SYSU K30002</strain>
    </source>
</reference>
<dbReference type="GO" id="GO:0004623">
    <property type="term" value="F:phospholipase A2 activity"/>
    <property type="evidence" value="ECO:0007669"/>
    <property type="project" value="InterPro"/>
</dbReference>
<evidence type="ECO:0000313" key="4">
    <source>
        <dbReference type="EMBL" id="RUL51086.1"/>
    </source>
</evidence>
<evidence type="ECO:0000259" key="3">
    <source>
        <dbReference type="Pfam" id="PF08398"/>
    </source>
</evidence>
<dbReference type="Pfam" id="PF08398">
    <property type="entry name" value="Phospholip_A2_4"/>
    <property type="match status" value="1"/>
</dbReference>
<accession>A0A3S0WFJ3</accession>
<dbReference type="GO" id="GO:0005576">
    <property type="term" value="C:extracellular region"/>
    <property type="evidence" value="ECO:0007669"/>
    <property type="project" value="UniProtKB-SubCell"/>
</dbReference>
<dbReference type="AlphaFoldDB" id="A0A3S0WFJ3"/>
<proteinExistence type="predicted"/>
<dbReference type="GO" id="GO:0005198">
    <property type="term" value="F:structural molecule activity"/>
    <property type="evidence" value="ECO:0007669"/>
    <property type="project" value="InterPro"/>
</dbReference>
<protein>
    <submittedName>
        <fullName evidence="4">Parvovirus coat protein VP1-like protein</fullName>
    </submittedName>
</protein>
<evidence type="ECO:0000313" key="5">
    <source>
        <dbReference type="Proteomes" id="UP000287910"/>
    </source>
</evidence>
<keyword evidence="2" id="KW-0964">Secreted</keyword>
<organism evidence="4 5">
    <name type="scientific">Lysinibacillus antri</name>
    <dbReference type="NCBI Taxonomy" id="2498145"/>
    <lineage>
        <taxon>Bacteria</taxon>
        <taxon>Bacillati</taxon>
        <taxon>Bacillota</taxon>
        <taxon>Bacilli</taxon>
        <taxon>Bacillales</taxon>
        <taxon>Bacillaceae</taxon>
        <taxon>Lysinibacillus</taxon>
    </lineage>
</organism>
<dbReference type="SUPFAM" id="SSF48619">
    <property type="entry name" value="Phospholipase A2, PLA2"/>
    <property type="match status" value="1"/>
</dbReference>
<keyword evidence="4" id="KW-0167">Capsid protein</keyword>
<dbReference type="PROSITE" id="PS00118">
    <property type="entry name" value="PA2_HIS"/>
    <property type="match status" value="1"/>
</dbReference>
<evidence type="ECO:0000256" key="1">
    <source>
        <dbReference type="ARBA" id="ARBA00004613"/>
    </source>
</evidence>
<dbReference type="InterPro" id="IPR036444">
    <property type="entry name" value="PLipase_A2_dom_sf"/>
</dbReference>
<name>A0A3S0WFJ3_9BACI</name>
<evidence type="ECO:0000256" key="2">
    <source>
        <dbReference type="ARBA" id="ARBA00022525"/>
    </source>
</evidence>
<dbReference type="InterPro" id="IPR033113">
    <property type="entry name" value="PLA2_histidine"/>
</dbReference>
<dbReference type="GO" id="GO:0006644">
    <property type="term" value="P:phospholipid metabolic process"/>
    <property type="evidence" value="ECO:0007669"/>
    <property type="project" value="InterPro"/>
</dbReference>
<sequence>MLAPIHFGFCYPGYRYCGPGCSGPGAPTNEVDVCCMYHDLCYLQYGRHHRKYCDELFQQCLYPYINPYSKMGRDARVFSRTMNLKNFFF</sequence>
<keyword evidence="4" id="KW-0946">Virion</keyword>
<feature type="domain" description="Phospholipase A2-like" evidence="3">
    <location>
        <begin position="9"/>
        <end position="52"/>
    </location>
</feature>
<comment type="caution">
    <text evidence="4">The sequence shown here is derived from an EMBL/GenBank/DDBJ whole genome shotgun (WGS) entry which is preliminary data.</text>
</comment>
<dbReference type="Gene3D" id="1.20.90.10">
    <property type="entry name" value="Phospholipase A2 domain"/>
    <property type="match status" value="1"/>
</dbReference>
<dbReference type="GO" id="GO:0050482">
    <property type="term" value="P:arachidonate secretion"/>
    <property type="evidence" value="ECO:0007669"/>
    <property type="project" value="InterPro"/>
</dbReference>
<gene>
    <name evidence="4" type="ORF">EK386_12820</name>
</gene>
<dbReference type="Proteomes" id="UP000287910">
    <property type="component" value="Unassembled WGS sequence"/>
</dbReference>
<dbReference type="InterPro" id="IPR013607">
    <property type="entry name" value="Phospholipase_A2-like"/>
</dbReference>
<dbReference type="EMBL" id="RYYR01000017">
    <property type="protein sequence ID" value="RUL51086.1"/>
    <property type="molecule type" value="Genomic_DNA"/>
</dbReference>